<dbReference type="CDD" id="cd00257">
    <property type="entry name" value="beta-trefoil_FSCN-like"/>
    <property type="match status" value="1"/>
</dbReference>
<feature type="signal peptide" evidence="1">
    <location>
        <begin position="1"/>
        <end position="26"/>
    </location>
</feature>
<dbReference type="InterPro" id="IPR036691">
    <property type="entry name" value="Endo/exonu/phosph_ase_sf"/>
</dbReference>
<dbReference type="InterPro" id="IPR005135">
    <property type="entry name" value="Endo/exonuclease/phosphatase"/>
</dbReference>
<evidence type="ECO:0000313" key="3">
    <source>
        <dbReference type="EMBL" id="MFF5923051.1"/>
    </source>
</evidence>
<gene>
    <name evidence="3" type="ORF">ACFY8C_32760</name>
</gene>
<reference evidence="3 4" key="1">
    <citation type="submission" date="2024-10" db="EMBL/GenBank/DDBJ databases">
        <title>The Natural Products Discovery Center: Release of the First 8490 Sequenced Strains for Exploring Actinobacteria Biosynthetic Diversity.</title>
        <authorList>
            <person name="Kalkreuter E."/>
            <person name="Kautsar S.A."/>
            <person name="Yang D."/>
            <person name="Bader C.D."/>
            <person name="Teijaro C.N."/>
            <person name="Fluegel L."/>
            <person name="Davis C.M."/>
            <person name="Simpson J.R."/>
            <person name="Lauterbach L."/>
            <person name="Steele A.D."/>
            <person name="Gui C."/>
            <person name="Meng S."/>
            <person name="Li G."/>
            <person name="Viehrig K."/>
            <person name="Ye F."/>
            <person name="Su P."/>
            <person name="Kiefer A.F."/>
            <person name="Nichols A."/>
            <person name="Cepeda A.J."/>
            <person name="Yan W."/>
            <person name="Fan B."/>
            <person name="Jiang Y."/>
            <person name="Adhikari A."/>
            <person name="Zheng C.-J."/>
            <person name="Schuster L."/>
            <person name="Cowan T.M."/>
            <person name="Smanski M.J."/>
            <person name="Chevrette M.G."/>
            <person name="De Carvalho L.P.S."/>
            <person name="Shen B."/>
        </authorList>
    </citation>
    <scope>NUCLEOTIDE SEQUENCE [LARGE SCALE GENOMIC DNA]</scope>
    <source>
        <strain evidence="3 4">NPDC012605</strain>
    </source>
</reference>
<dbReference type="Pfam" id="PF03372">
    <property type="entry name" value="Exo_endo_phos"/>
    <property type="match status" value="1"/>
</dbReference>
<dbReference type="Gene3D" id="2.80.10.50">
    <property type="match status" value="1"/>
</dbReference>
<keyword evidence="3" id="KW-0540">Nuclease</keyword>
<dbReference type="SUPFAM" id="SSF50405">
    <property type="entry name" value="Actin-crosslinking proteins"/>
    <property type="match status" value="1"/>
</dbReference>
<keyword evidence="1" id="KW-0732">Signal</keyword>
<feature type="chain" id="PRO_5046244814" evidence="1">
    <location>
        <begin position="27"/>
        <end position="509"/>
    </location>
</feature>
<comment type="caution">
    <text evidence="3">The sequence shown here is derived from an EMBL/GenBank/DDBJ whole genome shotgun (WGS) entry which is preliminary data.</text>
</comment>
<keyword evidence="4" id="KW-1185">Reference proteome</keyword>
<dbReference type="RefSeq" id="WP_158710522.1">
    <property type="nucleotide sequence ID" value="NZ_JBIBDZ010000012.1"/>
</dbReference>
<protein>
    <submittedName>
        <fullName evidence="3">Endonuclease/exonuclease/phosphatase family protein</fullName>
    </submittedName>
</protein>
<evidence type="ECO:0000259" key="2">
    <source>
        <dbReference type="Pfam" id="PF03372"/>
    </source>
</evidence>
<evidence type="ECO:0000313" key="4">
    <source>
        <dbReference type="Proteomes" id="UP001602370"/>
    </source>
</evidence>
<keyword evidence="3" id="KW-0378">Hydrolase</keyword>
<proteinExistence type="predicted"/>
<name>A0ABW6XZV3_9ACTN</name>
<dbReference type="EMBL" id="JBIBDZ010000012">
    <property type="protein sequence ID" value="MFF5923051.1"/>
    <property type="molecule type" value="Genomic_DNA"/>
</dbReference>
<dbReference type="GO" id="GO:0004519">
    <property type="term" value="F:endonuclease activity"/>
    <property type="evidence" value="ECO:0007669"/>
    <property type="project" value="UniProtKB-KW"/>
</dbReference>
<accession>A0ABW6XZV3</accession>
<feature type="domain" description="Endonuclease/exonuclease/phosphatase" evidence="2">
    <location>
        <begin position="257"/>
        <end position="500"/>
    </location>
</feature>
<keyword evidence="3" id="KW-0255">Endonuclease</keyword>
<organism evidence="3 4">
    <name type="scientific">Streptomyces flavochromogenes</name>
    <dbReference type="NCBI Taxonomy" id="68199"/>
    <lineage>
        <taxon>Bacteria</taxon>
        <taxon>Bacillati</taxon>
        <taxon>Actinomycetota</taxon>
        <taxon>Actinomycetes</taxon>
        <taxon>Kitasatosporales</taxon>
        <taxon>Streptomycetaceae</taxon>
        <taxon>Streptomyces</taxon>
    </lineage>
</organism>
<dbReference type="SUPFAM" id="SSF56219">
    <property type="entry name" value="DNase I-like"/>
    <property type="match status" value="1"/>
</dbReference>
<dbReference type="Gene3D" id="3.60.10.10">
    <property type="entry name" value="Endonuclease/exonuclease/phosphatase"/>
    <property type="match status" value="1"/>
</dbReference>
<dbReference type="Proteomes" id="UP001602370">
    <property type="component" value="Unassembled WGS sequence"/>
</dbReference>
<dbReference type="InterPro" id="IPR008999">
    <property type="entry name" value="Actin-crosslinking"/>
</dbReference>
<sequence length="509" mass="55147">MRQAARRLAVLCSALFAVIAMTPVQAQAVEVRPVPVTASDKYALKSVGAGGLYVSVEVDTTGTGQAMLRARKAAATLDDLGSWEKFTLHTDDKGSSTTLRSEGNGNYVTTERGYTGTHQNLLRARGTTVGDWEKLRLEKQTDGTYALKAATNDGDKYVTAEVQDPGNDAGLLRARGDTVGSWQKFQLVHLGEENASDAGGRPAPASPAPAADFRVMSWNVCANHNSACDNHRVEGPSLGSQITDRMGTTAEAQQYRAVFLQEMCESHAKAIETRLEAKTGTGWDVRFAPIDFTVDNSSVKAARTCDNAGSAASGWKDRGSYGIGLAVPDSNVWYHSYNLPSPQNRTIDGRWVRMEQRTAICAVLPAQALQFCTAHFSAGLEEDDLDGTKRREQAAELQKIVRSYTMPGYRTVYGGDLNATPPDSESSDAPKDITASAYAADKECDEGLWSARPRDGRATKPILKADPDQNRYIKIDYLFGPSAGTVVSCDVPADPGRSDHYPIKARYRF</sequence>
<evidence type="ECO:0000256" key="1">
    <source>
        <dbReference type="SAM" id="SignalP"/>
    </source>
</evidence>